<gene>
    <name evidence="1" type="ORF">Cha6605_6283</name>
</gene>
<geneLocation type="plasmid" evidence="1 2">
    <name>pCHA6605.01</name>
</geneLocation>
<name>K9US62_CHAP6</name>
<dbReference type="KEGG" id="cmp:Cha6605_6283"/>
<dbReference type="AlphaFoldDB" id="K9US62"/>
<keyword evidence="1" id="KW-0614">Plasmid</keyword>
<evidence type="ECO:0000313" key="1">
    <source>
        <dbReference type="EMBL" id="AFY97109.1"/>
    </source>
</evidence>
<protein>
    <submittedName>
        <fullName evidence="1">Uncharacterized protein</fullName>
    </submittedName>
</protein>
<keyword evidence="2" id="KW-1185">Reference proteome</keyword>
<dbReference type="Proteomes" id="UP000010366">
    <property type="component" value="Plasmid pCHA6605.01"/>
</dbReference>
<accession>K9US62</accession>
<reference evidence="1 2" key="1">
    <citation type="submission" date="2012-05" db="EMBL/GenBank/DDBJ databases">
        <title>Noncontiguous Finished plasmid 1 of genome of Chamaesiphon sp. PCC 6605.</title>
        <authorList>
            <consortium name="US DOE Joint Genome Institute"/>
            <person name="Gugger M."/>
            <person name="Coursin T."/>
            <person name="Rippka R."/>
            <person name="Tandeau De Marsac N."/>
            <person name="Huntemann M."/>
            <person name="Wei C.-L."/>
            <person name="Han J."/>
            <person name="Detter J.C."/>
            <person name="Han C."/>
            <person name="Tapia R."/>
            <person name="Chen A."/>
            <person name="Kyrpides N."/>
            <person name="Mavromatis K."/>
            <person name="Markowitz V."/>
            <person name="Szeto E."/>
            <person name="Ivanova N."/>
            <person name="Pagani I."/>
            <person name="Pati A."/>
            <person name="Goodwin L."/>
            <person name="Nordberg H.P."/>
            <person name="Cantor M.N."/>
            <person name="Hua S.X."/>
            <person name="Woyke T."/>
            <person name="Kerfeld C.A."/>
        </authorList>
    </citation>
    <scope>NUCLEOTIDE SEQUENCE [LARGE SCALE GENOMIC DNA]</scope>
    <source>
        <strain evidence="2">ATCC 27169 / PCC 6605</strain>
        <plasmid evidence="2">Plasmid pCHA6605.01</plasmid>
    </source>
</reference>
<proteinExistence type="predicted"/>
<dbReference type="RefSeq" id="WP_015328994.1">
    <property type="nucleotide sequence ID" value="NC_020053.1"/>
</dbReference>
<evidence type="ECO:0000313" key="2">
    <source>
        <dbReference type="Proteomes" id="UP000010366"/>
    </source>
</evidence>
<dbReference type="HOGENOM" id="CLU_147882_0_0_3"/>
<organism evidence="1 2">
    <name type="scientific">Chamaesiphon minutus (strain ATCC 27169 / PCC 6605)</name>
    <dbReference type="NCBI Taxonomy" id="1173020"/>
    <lineage>
        <taxon>Bacteria</taxon>
        <taxon>Bacillati</taxon>
        <taxon>Cyanobacteriota</taxon>
        <taxon>Cyanophyceae</taxon>
        <taxon>Gomontiellales</taxon>
        <taxon>Chamaesiphonaceae</taxon>
        <taxon>Chamaesiphon</taxon>
    </lineage>
</organism>
<dbReference type="EMBL" id="CP003601">
    <property type="protein sequence ID" value="AFY97109.1"/>
    <property type="molecule type" value="Genomic_DNA"/>
</dbReference>
<sequence length="147" mass="15294">MRTFTSNIFIISAQVVDTTITGTAIDGDIKVNFAAAATDVNQRLFVPESNLVVAGKFRLGKELATIGVWISKIIAVVSIPAPVTAEVEVVALEPVESTIIDDAKSIAVELAPATEVTETSVLLTPAQKRAATIAANKAKADSAIATC</sequence>